<dbReference type="Pfam" id="PF00202">
    <property type="entry name" value="Aminotran_3"/>
    <property type="match status" value="1"/>
</dbReference>
<accession>A0ABZ1BUW7</accession>
<dbReference type="InterPro" id="IPR015424">
    <property type="entry name" value="PyrdxlP-dep_Trfase"/>
</dbReference>
<evidence type="ECO:0000313" key="10">
    <source>
        <dbReference type="EMBL" id="WRP16461.1"/>
    </source>
</evidence>
<proteinExistence type="inferred from homology"/>
<dbReference type="Proteomes" id="UP001332192">
    <property type="component" value="Chromosome"/>
</dbReference>
<comment type="similarity">
    <text evidence="4 9">Belongs to the class-III pyridoxal-phosphate-dependent aminotransferase family. HemL subfamily.</text>
</comment>
<comment type="pathway">
    <text evidence="3">Porphyrin-containing compound metabolism; protoporphyrin-IX biosynthesis; 5-aminolevulinate from L-glutamyl-tRNA(Glu): step 2/2.</text>
</comment>
<dbReference type="PANTHER" id="PTHR43713">
    <property type="entry name" value="GLUTAMATE-1-SEMIALDEHYDE 2,1-AMINOMUTASE"/>
    <property type="match status" value="1"/>
</dbReference>
<dbReference type="InterPro" id="IPR049704">
    <property type="entry name" value="Aminotrans_3_PPA_site"/>
</dbReference>
<evidence type="ECO:0000256" key="5">
    <source>
        <dbReference type="ARBA" id="ARBA00022490"/>
    </source>
</evidence>
<evidence type="ECO:0000256" key="9">
    <source>
        <dbReference type="HAMAP-Rule" id="MF_00375"/>
    </source>
</evidence>
<comment type="subunit">
    <text evidence="9">Homodimer.</text>
</comment>
<evidence type="ECO:0000256" key="4">
    <source>
        <dbReference type="ARBA" id="ARBA00008981"/>
    </source>
</evidence>
<dbReference type="GO" id="GO:0042286">
    <property type="term" value="F:glutamate-1-semialdehyde 2,1-aminomutase activity"/>
    <property type="evidence" value="ECO:0007669"/>
    <property type="project" value="UniProtKB-EC"/>
</dbReference>
<gene>
    <name evidence="9" type="primary">hemL</name>
    <name evidence="10" type="ORF">U7230_10165</name>
</gene>
<evidence type="ECO:0000256" key="3">
    <source>
        <dbReference type="ARBA" id="ARBA00004819"/>
    </source>
</evidence>
<dbReference type="InterPro" id="IPR015421">
    <property type="entry name" value="PyrdxlP-dep_Trfase_major"/>
</dbReference>
<evidence type="ECO:0000313" key="11">
    <source>
        <dbReference type="Proteomes" id="UP001332192"/>
    </source>
</evidence>
<evidence type="ECO:0000256" key="1">
    <source>
        <dbReference type="ARBA" id="ARBA00001579"/>
    </source>
</evidence>
<dbReference type="HAMAP" id="MF_00375">
    <property type="entry name" value="HemL_aminotrans_3"/>
    <property type="match status" value="1"/>
</dbReference>
<dbReference type="InterPro" id="IPR015422">
    <property type="entry name" value="PyrdxlP-dep_Trfase_small"/>
</dbReference>
<keyword evidence="11" id="KW-1185">Reference proteome</keyword>
<comment type="subcellular location">
    <subcellularLocation>
        <location evidence="9">Cytoplasm</location>
    </subcellularLocation>
</comment>
<dbReference type="Gene3D" id="3.90.1150.10">
    <property type="entry name" value="Aspartate Aminotransferase, domain 1"/>
    <property type="match status" value="1"/>
</dbReference>
<sequence length="440" mass="46855">MAHADILAGPVSEALYRRALEAITGGVNSPSRGMEALGGGAPPFIERAEGAYLYDVDGRAYIDYVQAFGALILGHARPEMLRALDEASRRGLLFGACHPGEVQLAERLRQLFPVCEKVRFTASGTEAVMTAVRLARAATGRRVLVKFEGSYHGHFDAVLVGAGSGASTLGLDESAGIPEGIKADVVTLPYNDAPAAERWLEAHGRDAACVLVEPIVGNFGLVEPVPGFLERVARAARAVGALVIFDEVITAFRFRPGPVYVELGVEPDIVTFGKILGGGLPIGGYGARRHIMELVAPAGPVYQDGTWAGHPLSVACALATLDLIGQDAGLYRRLDDLGRALAAGVRDGAARRGVPLVVHQRCGAVSLFFTSEPDVRDFSGVRRTDARAFARFVRAMLRQGILLPPSPYEVWFLSAAHTEREVERTIRAVDAALEAVLDGS</sequence>
<dbReference type="CDD" id="cd00610">
    <property type="entry name" value="OAT_like"/>
    <property type="match status" value="1"/>
</dbReference>
<organism evidence="10 11">
    <name type="scientific">Carboxydichorda subterranea</name>
    <dbReference type="NCBI Taxonomy" id="3109565"/>
    <lineage>
        <taxon>Bacteria</taxon>
        <taxon>Bacillati</taxon>
        <taxon>Bacillota</taxon>
        <taxon>Limnochordia</taxon>
        <taxon>Limnochordales</taxon>
        <taxon>Geochordaceae</taxon>
        <taxon>Carboxydichorda</taxon>
    </lineage>
</organism>
<dbReference type="PANTHER" id="PTHR43713:SF1">
    <property type="entry name" value="GLUTAMATE-1-SEMIALDEHYDE 2,1-AMINOMUTASE 2"/>
    <property type="match status" value="1"/>
</dbReference>
<dbReference type="InterPro" id="IPR005814">
    <property type="entry name" value="Aminotrans_3"/>
</dbReference>
<dbReference type="NCBIfam" id="NF000818">
    <property type="entry name" value="PRK00062.1"/>
    <property type="match status" value="1"/>
</dbReference>
<keyword evidence="7 9" id="KW-0413">Isomerase</keyword>
<name>A0ABZ1BUW7_9FIRM</name>
<dbReference type="RefSeq" id="WP_324715734.1">
    <property type="nucleotide sequence ID" value="NZ_CP141615.1"/>
</dbReference>
<protein>
    <recommendedName>
        <fullName evidence="9">Glutamate-1-semialdehyde 2,1-aminomutase</fullName>
        <shortName evidence="9">GSA</shortName>
        <ecNumber evidence="9">5.4.3.8</ecNumber>
    </recommendedName>
    <alternativeName>
        <fullName evidence="9">Glutamate-1-semialdehyde aminotransferase</fullName>
        <shortName evidence="9">GSA-AT</shortName>
    </alternativeName>
</protein>
<dbReference type="PROSITE" id="PS00600">
    <property type="entry name" value="AA_TRANSFER_CLASS_3"/>
    <property type="match status" value="1"/>
</dbReference>
<comment type="cofactor">
    <cofactor evidence="2 9">
        <name>pyridoxal 5'-phosphate</name>
        <dbReference type="ChEBI" id="CHEBI:597326"/>
    </cofactor>
</comment>
<feature type="modified residue" description="N6-(pyridoxal phosphate)lysine" evidence="9">
    <location>
        <position position="274"/>
    </location>
</feature>
<dbReference type="Gene3D" id="3.40.640.10">
    <property type="entry name" value="Type I PLP-dependent aspartate aminotransferase-like (Major domain)"/>
    <property type="match status" value="1"/>
</dbReference>
<keyword evidence="6 9" id="KW-0663">Pyridoxal phosphate</keyword>
<evidence type="ECO:0000256" key="7">
    <source>
        <dbReference type="ARBA" id="ARBA00023235"/>
    </source>
</evidence>
<reference evidence="10 11" key="1">
    <citation type="journal article" date="2024" name="Front. Microbiol.">
        <title>Novel thermophilic genera Geochorda gen. nov. and Carboxydochorda gen. nov. from the deep terrestrial subsurface reveal the ecophysiological diversity in the class Limnochordia.</title>
        <authorList>
            <person name="Karnachuk O.V."/>
            <person name="Lukina A.P."/>
            <person name="Avakyan M.R."/>
            <person name="Kadnikov V.V."/>
            <person name="Begmatov S."/>
            <person name="Beletsky A.V."/>
            <person name="Vlasova K.G."/>
            <person name="Novikov A.A."/>
            <person name="Shcherbakova V.A."/>
            <person name="Mardanov A.V."/>
            <person name="Ravin N.V."/>
        </authorList>
    </citation>
    <scope>NUCLEOTIDE SEQUENCE [LARGE SCALE GENOMIC DNA]</scope>
    <source>
        <strain evidence="10 11">L945</strain>
    </source>
</reference>
<evidence type="ECO:0000256" key="6">
    <source>
        <dbReference type="ARBA" id="ARBA00022898"/>
    </source>
</evidence>
<evidence type="ECO:0000256" key="8">
    <source>
        <dbReference type="ARBA" id="ARBA00023244"/>
    </source>
</evidence>
<keyword evidence="8 9" id="KW-0627">Porphyrin biosynthesis</keyword>
<dbReference type="EC" id="5.4.3.8" evidence="9"/>
<dbReference type="EMBL" id="CP141615">
    <property type="protein sequence ID" value="WRP16461.1"/>
    <property type="molecule type" value="Genomic_DNA"/>
</dbReference>
<dbReference type="InterPro" id="IPR004639">
    <property type="entry name" value="4pyrrol_synth_GluAld_NH2Trfase"/>
</dbReference>
<keyword evidence="5 9" id="KW-0963">Cytoplasm</keyword>
<comment type="catalytic activity">
    <reaction evidence="1 9">
        <text>(S)-4-amino-5-oxopentanoate = 5-aminolevulinate</text>
        <dbReference type="Rhea" id="RHEA:14265"/>
        <dbReference type="ChEBI" id="CHEBI:57501"/>
        <dbReference type="ChEBI" id="CHEBI:356416"/>
        <dbReference type="EC" id="5.4.3.8"/>
    </reaction>
</comment>
<dbReference type="SUPFAM" id="SSF53383">
    <property type="entry name" value="PLP-dependent transferases"/>
    <property type="match status" value="1"/>
</dbReference>
<evidence type="ECO:0000256" key="2">
    <source>
        <dbReference type="ARBA" id="ARBA00001933"/>
    </source>
</evidence>